<proteinExistence type="predicted"/>
<dbReference type="Pfam" id="PF13692">
    <property type="entry name" value="Glyco_trans_1_4"/>
    <property type="match status" value="1"/>
</dbReference>
<dbReference type="PANTHER" id="PTHR12526">
    <property type="entry name" value="GLYCOSYLTRANSFERASE"/>
    <property type="match status" value="1"/>
</dbReference>
<comment type="caution">
    <text evidence="1">The sequence shown here is derived from an EMBL/GenBank/DDBJ whole genome shotgun (WGS) entry which is preliminary data.</text>
</comment>
<protein>
    <recommendedName>
        <fullName evidence="3">Glycosyl transferase family 1 domain-containing protein</fullName>
    </recommendedName>
</protein>
<dbReference type="AlphaFoldDB" id="A0A1G2QGM9"/>
<dbReference type="Proteomes" id="UP000176222">
    <property type="component" value="Unassembled WGS sequence"/>
</dbReference>
<gene>
    <name evidence="1" type="ORF">A2370_03020</name>
</gene>
<reference evidence="1 2" key="1">
    <citation type="journal article" date="2016" name="Nat. Commun.">
        <title>Thousands of microbial genomes shed light on interconnected biogeochemical processes in an aquifer system.</title>
        <authorList>
            <person name="Anantharaman K."/>
            <person name="Brown C.T."/>
            <person name="Hug L.A."/>
            <person name="Sharon I."/>
            <person name="Castelle C.J."/>
            <person name="Probst A.J."/>
            <person name="Thomas B.C."/>
            <person name="Singh A."/>
            <person name="Wilkins M.J."/>
            <person name="Karaoz U."/>
            <person name="Brodie E.L."/>
            <person name="Williams K.H."/>
            <person name="Hubbard S.S."/>
            <person name="Banfield J.F."/>
        </authorList>
    </citation>
    <scope>NUCLEOTIDE SEQUENCE [LARGE SCALE GENOMIC DNA]</scope>
</reference>
<dbReference type="STRING" id="1802436.A2370_03020"/>
<evidence type="ECO:0000313" key="2">
    <source>
        <dbReference type="Proteomes" id="UP000176222"/>
    </source>
</evidence>
<name>A0A1G2QGM9_9BACT</name>
<accession>A0A1G2QGM9</accession>
<sequence>MKIIYLANVRVPTENAHGLQIAKMCEALAQIEAEVILLVPRRNNHIKADIFSYYSLEKNFKIETLPTFDLNDFGRVGFWLQNFFFSLVSFFYCLSHPNFDLIYSRDELPLLFVSFLTKKTIWEIHINRYNFLTRILTSKVSAIVAISGGLKKFLEESGVNLQKILVCPDAVDLSIFDRLPKDKKILREKLGLLPGRLLVTYVGKYTTMNQDKGVDDLIKAFTFVHRKLPLSQLLLVGIQNTVIERLKNILVAEGISENDYCIITHKPHDVAMQYVKTGDVLIMNYPNIGHYTLYMSPLKLFEYMASGNPIVSTSLPSIREILSSDEAYLIEPNNIESLVNSIVYALNNPEESNKKARLALDLVRKKYTWESRAKNILRFFKDF</sequence>
<dbReference type="EMBL" id="MHTH01000005">
    <property type="protein sequence ID" value="OHA59131.1"/>
    <property type="molecule type" value="Genomic_DNA"/>
</dbReference>
<dbReference type="SUPFAM" id="SSF53756">
    <property type="entry name" value="UDP-Glycosyltransferase/glycogen phosphorylase"/>
    <property type="match status" value="1"/>
</dbReference>
<organism evidence="1 2">
    <name type="scientific">Candidatus Vogelbacteria bacterium RIFOXYB1_FULL_42_16</name>
    <dbReference type="NCBI Taxonomy" id="1802436"/>
    <lineage>
        <taxon>Bacteria</taxon>
        <taxon>Candidatus Vogeliibacteriota</taxon>
    </lineage>
</organism>
<evidence type="ECO:0008006" key="3">
    <source>
        <dbReference type="Google" id="ProtNLM"/>
    </source>
</evidence>
<evidence type="ECO:0000313" key="1">
    <source>
        <dbReference type="EMBL" id="OHA59131.1"/>
    </source>
</evidence>
<dbReference type="Gene3D" id="3.40.50.2000">
    <property type="entry name" value="Glycogen Phosphorylase B"/>
    <property type="match status" value="2"/>
</dbReference>
<dbReference type="CDD" id="cd03801">
    <property type="entry name" value="GT4_PimA-like"/>
    <property type="match status" value="1"/>
</dbReference>